<sequence>MNALMSPLLSQPILLTPADGKDPAATAATAAEVRAIVGLAHARGARSLTIGSGRLPHATAAAHAIAAAWQAAGGTVTGTITWPESAASWLRQAVAFTRDDPDLWVMAGPVLGWAQMTRRLLWSTNWRPERTLATAAIGRRAALDLVGVLNLPGFSGATAAGEMWTVTQEMR</sequence>
<accession>A0A941EYD8</accession>
<dbReference type="AlphaFoldDB" id="A0A941EYD8"/>
<comment type="caution">
    <text evidence="1">The sequence shown here is derived from an EMBL/GenBank/DDBJ whole genome shotgun (WGS) entry which is preliminary data.</text>
</comment>
<proteinExistence type="predicted"/>
<organism evidence="1 2">
    <name type="scientific">Actinospica durhamensis</name>
    <dbReference type="NCBI Taxonomy" id="1508375"/>
    <lineage>
        <taxon>Bacteria</taxon>
        <taxon>Bacillati</taxon>
        <taxon>Actinomycetota</taxon>
        <taxon>Actinomycetes</taxon>
        <taxon>Catenulisporales</taxon>
        <taxon>Actinospicaceae</taxon>
        <taxon>Actinospica</taxon>
    </lineage>
</organism>
<evidence type="ECO:0000313" key="2">
    <source>
        <dbReference type="Proteomes" id="UP000675781"/>
    </source>
</evidence>
<dbReference type="Proteomes" id="UP000675781">
    <property type="component" value="Unassembled WGS sequence"/>
</dbReference>
<protein>
    <submittedName>
        <fullName evidence="1">Uncharacterized protein</fullName>
    </submittedName>
</protein>
<dbReference type="SUPFAM" id="SSF53822">
    <property type="entry name" value="Periplasmic binding protein-like I"/>
    <property type="match status" value="1"/>
</dbReference>
<dbReference type="RefSeq" id="WP_212530750.1">
    <property type="nucleotide sequence ID" value="NZ_JAGSOG010000133.1"/>
</dbReference>
<dbReference type="InterPro" id="IPR028082">
    <property type="entry name" value="Peripla_BP_I"/>
</dbReference>
<evidence type="ECO:0000313" key="1">
    <source>
        <dbReference type="EMBL" id="MBR7836269.1"/>
    </source>
</evidence>
<name>A0A941EYD8_9ACTN</name>
<reference evidence="1" key="1">
    <citation type="submission" date="2021-04" db="EMBL/GenBank/DDBJ databases">
        <title>Genome based classification of Actinospica acidithermotolerans sp. nov., an actinobacterium isolated from an Indonesian hot spring.</title>
        <authorList>
            <person name="Kusuma A.B."/>
            <person name="Putra K.E."/>
            <person name="Nafisah S."/>
            <person name="Loh J."/>
            <person name="Nouioui I."/>
            <person name="Goodfellow M."/>
        </authorList>
    </citation>
    <scope>NUCLEOTIDE SEQUENCE</scope>
    <source>
        <strain evidence="1">CSCA 57</strain>
    </source>
</reference>
<gene>
    <name evidence="1" type="ORF">KDL01_23530</name>
</gene>
<keyword evidence="2" id="KW-1185">Reference proteome</keyword>
<dbReference type="EMBL" id="JAGSOG010000133">
    <property type="protein sequence ID" value="MBR7836269.1"/>
    <property type="molecule type" value="Genomic_DNA"/>
</dbReference>